<accession>A0A561XQS9</accession>
<feature type="domain" description="PAS" evidence="3">
    <location>
        <begin position="314"/>
        <end position="384"/>
    </location>
</feature>
<dbReference type="PROSITE" id="PS50887">
    <property type="entry name" value="GGDEF"/>
    <property type="match status" value="1"/>
</dbReference>
<dbReference type="NCBIfam" id="TIGR00229">
    <property type="entry name" value="sensory_box"/>
    <property type="match status" value="2"/>
</dbReference>
<evidence type="ECO:0000259" key="3">
    <source>
        <dbReference type="PROSITE" id="PS50112"/>
    </source>
</evidence>
<evidence type="ECO:0000313" key="8">
    <source>
        <dbReference type="Proteomes" id="UP000321485"/>
    </source>
</evidence>
<dbReference type="Pfam" id="PF00990">
    <property type="entry name" value="GGDEF"/>
    <property type="match status" value="1"/>
</dbReference>
<dbReference type="InterPro" id="IPR000160">
    <property type="entry name" value="GGDEF_dom"/>
</dbReference>
<dbReference type="GeneID" id="301983034"/>
<evidence type="ECO:0000259" key="4">
    <source>
        <dbReference type="PROSITE" id="PS50113"/>
    </source>
</evidence>
<dbReference type="Pfam" id="PF00563">
    <property type="entry name" value="EAL"/>
    <property type="match status" value="1"/>
</dbReference>
<organism evidence="7 8">
    <name type="scientific">Acidovorax delafieldii</name>
    <name type="common">Pseudomonas delafieldii</name>
    <dbReference type="NCBI Taxonomy" id="47920"/>
    <lineage>
        <taxon>Bacteria</taxon>
        <taxon>Pseudomonadati</taxon>
        <taxon>Pseudomonadota</taxon>
        <taxon>Betaproteobacteria</taxon>
        <taxon>Burkholderiales</taxon>
        <taxon>Comamonadaceae</taxon>
        <taxon>Acidovorax</taxon>
    </lineage>
</organism>
<dbReference type="Gene3D" id="3.30.70.270">
    <property type="match status" value="1"/>
</dbReference>
<dbReference type="SMART" id="SM00086">
    <property type="entry name" value="PAC"/>
    <property type="match status" value="1"/>
</dbReference>
<dbReference type="SUPFAM" id="SSF55785">
    <property type="entry name" value="PYP-like sensor domain (PAS domain)"/>
    <property type="match status" value="2"/>
</dbReference>
<dbReference type="PANTHER" id="PTHR44757">
    <property type="entry name" value="DIGUANYLATE CYCLASE DGCP"/>
    <property type="match status" value="1"/>
</dbReference>
<dbReference type="InterPro" id="IPR000014">
    <property type="entry name" value="PAS"/>
</dbReference>
<comment type="catalytic activity">
    <reaction evidence="1">
        <text>3',3'-c-di-GMP + H2O = 5'-phosphoguanylyl(3'-&gt;5')guanosine + H(+)</text>
        <dbReference type="Rhea" id="RHEA:24902"/>
        <dbReference type="ChEBI" id="CHEBI:15377"/>
        <dbReference type="ChEBI" id="CHEBI:15378"/>
        <dbReference type="ChEBI" id="CHEBI:58754"/>
        <dbReference type="ChEBI" id="CHEBI:58805"/>
        <dbReference type="EC" id="3.1.4.52"/>
    </reaction>
    <physiologicalReaction direction="left-to-right" evidence="1">
        <dbReference type="Rhea" id="RHEA:24903"/>
    </physiologicalReaction>
</comment>
<sequence length="996" mass="109501">MVSPSPVGSGVKPGVNWLVRRWAAWLKGIVWAAVLTASASIAAAPRELRVGVYSNEPKVFADADGKAAGIFVDLLQLVAAREQWTIKYVPCSWQDCLDALREGRLDLMPDVARSPEREILYDFHRLPVLHSWSQIYRTSGAPIYSLFDLQGKRVAVLKGSVQRSTFLNMVDSFGIQVTLVDAPSLIDAFAMVQRGEADAVISNHLFGNFHSARYGVVDTGIVFQPATLFFATGPGRNADVLAAIDRSVENWRSGADPAYAQVMRHWGGQDPGVQISPWVWRGLAGLVAFSLLAALMVAILRRQVQERTRHLRDSEQKLATILDSVGAFIYIKGKDYRYQYANHHTLHYFGRPAHEVLGHDDAAFFDAATAQRLRANDRRVLEDGETLEAEEVNTPAATGETRAFLSIKIPLRHADGSIYALCGISTDITERSKAEESLQIAATVFESFEGMIVTGPDQRILKANQAYARLTGYTVDELVGQTPRLLHSGRQDASFYAAMKNTLHSSGMWQGEVWNRRKDGTEYPAWITITTVRSPRGEITHYVGTQTDISSRKAAEEEIRLLAFYDSLTGLPNRRLMNDRLQHSLAASARSGASGALLFVDLDNFKDLNDTQGHELGDQLLRQVAARLGGCVRMGDTVARLGGDEFVVLLEGLSPQAHEAAAQAETVGRTVLQALSQSYQLDGHSHHSSCSIGIALYADARGSVDELLKHGDMAMYQAKGAGRNTLRFFDPRTQANVTARTLLEAGLRDGLREGQFLLHYQAQIHQQRGIVGAEALVRWQHPQRGLVSPAEFIPVAEASGLIVPLGVWILRTACLQLVEWARDPQTAHWTLAVNVSARQFRHSHFVDEVLGVLEETGANPHRLKLELTETLLLDDVEDTIQRMDTLRASGLGFSLDDFGTGYSSLSYLKRLPLDQLKIDQSFVRDLLTDANDASIARTIVTLAQSLDLGVIAEGVETQEQRDMLAGLGCHTWQGYLFGRPGPAEALLQAAASATAS</sequence>
<gene>
    <name evidence="7" type="ORF">ATF69_2402</name>
</gene>
<dbReference type="InterPro" id="IPR001610">
    <property type="entry name" value="PAC"/>
</dbReference>
<proteinExistence type="predicted"/>
<dbReference type="Pfam" id="PF00497">
    <property type="entry name" value="SBP_bac_3"/>
    <property type="match status" value="1"/>
</dbReference>
<dbReference type="FunFam" id="3.30.70.270:FF:000001">
    <property type="entry name" value="Diguanylate cyclase domain protein"/>
    <property type="match status" value="1"/>
</dbReference>
<protein>
    <submittedName>
        <fullName evidence="7">PAS domain S-box-containing protein/diguanylate cyclase (GGDEF)-like protein</fullName>
    </submittedName>
</protein>
<feature type="domain" description="PAC" evidence="4">
    <location>
        <begin position="385"/>
        <end position="440"/>
    </location>
</feature>
<dbReference type="FunFam" id="3.20.20.450:FF:000001">
    <property type="entry name" value="Cyclic di-GMP phosphodiesterase yahA"/>
    <property type="match status" value="1"/>
</dbReference>
<dbReference type="SMART" id="SM00267">
    <property type="entry name" value="GGDEF"/>
    <property type="match status" value="1"/>
</dbReference>
<keyword evidence="2" id="KW-0812">Transmembrane</keyword>
<name>A0A561XQS9_ACIDE</name>
<dbReference type="InterPro" id="IPR001638">
    <property type="entry name" value="Solute-binding_3/MltF_N"/>
</dbReference>
<dbReference type="InterPro" id="IPR000700">
    <property type="entry name" value="PAS-assoc_C"/>
</dbReference>
<dbReference type="CDD" id="cd01949">
    <property type="entry name" value="GGDEF"/>
    <property type="match status" value="1"/>
</dbReference>
<evidence type="ECO:0000256" key="2">
    <source>
        <dbReference type="SAM" id="Phobius"/>
    </source>
</evidence>
<dbReference type="SMART" id="SM00091">
    <property type="entry name" value="PAS"/>
    <property type="match status" value="2"/>
</dbReference>
<dbReference type="SUPFAM" id="SSF55073">
    <property type="entry name" value="Nucleotide cyclase"/>
    <property type="match status" value="1"/>
</dbReference>
<dbReference type="AlphaFoldDB" id="A0A561XQS9"/>
<evidence type="ECO:0000313" key="7">
    <source>
        <dbReference type="EMBL" id="TWG38460.1"/>
    </source>
</evidence>
<dbReference type="Pfam" id="PF13426">
    <property type="entry name" value="PAS_9"/>
    <property type="match status" value="1"/>
</dbReference>
<dbReference type="CDD" id="cd00130">
    <property type="entry name" value="PAS"/>
    <property type="match status" value="1"/>
</dbReference>
<dbReference type="Gene3D" id="3.40.190.10">
    <property type="entry name" value="Periplasmic binding protein-like II"/>
    <property type="match status" value="2"/>
</dbReference>
<dbReference type="NCBIfam" id="TIGR00254">
    <property type="entry name" value="GGDEF"/>
    <property type="match status" value="1"/>
</dbReference>
<dbReference type="EMBL" id="VJWE01000012">
    <property type="protein sequence ID" value="TWG38460.1"/>
    <property type="molecule type" value="Genomic_DNA"/>
</dbReference>
<dbReference type="CDD" id="cd01948">
    <property type="entry name" value="EAL"/>
    <property type="match status" value="1"/>
</dbReference>
<dbReference type="InterPro" id="IPR052155">
    <property type="entry name" value="Biofilm_reg_signaling"/>
</dbReference>
<feature type="domain" description="PAC" evidence="4">
    <location>
        <begin position="509"/>
        <end position="561"/>
    </location>
</feature>
<dbReference type="PROSITE" id="PS50112">
    <property type="entry name" value="PAS"/>
    <property type="match status" value="2"/>
</dbReference>
<feature type="domain" description="PAS" evidence="3">
    <location>
        <begin position="451"/>
        <end position="482"/>
    </location>
</feature>
<dbReference type="PROSITE" id="PS50113">
    <property type="entry name" value="PAC"/>
    <property type="match status" value="2"/>
</dbReference>
<comment type="caution">
    <text evidence="7">The sequence shown here is derived from an EMBL/GenBank/DDBJ whole genome shotgun (WGS) entry which is preliminary data.</text>
</comment>
<reference evidence="7 8" key="1">
    <citation type="journal article" date="2015" name="Stand. Genomic Sci.">
        <title>Genomic Encyclopedia of Bacterial and Archaeal Type Strains, Phase III: the genomes of soil and plant-associated and newly described type strains.</title>
        <authorList>
            <person name="Whitman W.B."/>
            <person name="Woyke T."/>
            <person name="Klenk H.P."/>
            <person name="Zhou Y."/>
            <person name="Lilburn T.G."/>
            <person name="Beck B.J."/>
            <person name="De Vos P."/>
            <person name="Vandamme P."/>
            <person name="Eisen J.A."/>
            <person name="Garrity G."/>
            <person name="Hugenholtz P."/>
            <person name="Kyrpides N.C."/>
        </authorList>
    </citation>
    <scope>NUCLEOTIDE SEQUENCE [LARGE SCALE GENOMIC DNA]</scope>
    <source>
        <strain evidence="7 8">DSM 64</strain>
    </source>
</reference>
<feature type="domain" description="EAL" evidence="5">
    <location>
        <begin position="740"/>
        <end position="994"/>
    </location>
</feature>
<dbReference type="Gene3D" id="3.20.20.450">
    <property type="entry name" value="EAL domain"/>
    <property type="match status" value="1"/>
</dbReference>
<dbReference type="SMART" id="SM00052">
    <property type="entry name" value="EAL"/>
    <property type="match status" value="1"/>
</dbReference>
<dbReference type="GO" id="GO:0071111">
    <property type="term" value="F:cyclic-guanylate-specific phosphodiesterase activity"/>
    <property type="evidence" value="ECO:0007669"/>
    <property type="project" value="UniProtKB-EC"/>
</dbReference>
<dbReference type="InterPro" id="IPR001633">
    <property type="entry name" value="EAL_dom"/>
</dbReference>
<dbReference type="SMART" id="SM00062">
    <property type="entry name" value="PBPb"/>
    <property type="match status" value="1"/>
</dbReference>
<dbReference type="SUPFAM" id="SSF141868">
    <property type="entry name" value="EAL domain-like"/>
    <property type="match status" value="1"/>
</dbReference>
<dbReference type="Proteomes" id="UP000321485">
    <property type="component" value="Unassembled WGS sequence"/>
</dbReference>
<dbReference type="RefSeq" id="WP_146871074.1">
    <property type="nucleotide sequence ID" value="NZ_VJWE01000012.1"/>
</dbReference>
<dbReference type="InterPro" id="IPR035965">
    <property type="entry name" value="PAS-like_dom_sf"/>
</dbReference>
<keyword evidence="2" id="KW-0472">Membrane</keyword>
<dbReference type="PROSITE" id="PS50883">
    <property type="entry name" value="EAL"/>
    <property type="match status" value="1"/>
</dbReference>
<evidence type="ECO:0000259" key="6">
    <source>
        <dbReference type="PROSITE" id="PS50887"/>
    </source>
</evidence>
<keyword evidence="2" id="KW-1133">Transmembrane helix</keyword>
<evidence type="ECO:0000259" key="5">
    <source>
        <dbReference type="PROSITE" id="PS50883"/>
    </source>
</evidence>
<dbReference type="GO" id="GO:0071732">
    <property type="term" value="P:cellular response to nitric oxide"/>
    <property type="evidence" value="ECO:0007669"/>
    <property type="project" value="UniProtKB-ARBA"/>
</dbReference>
<dbReference type="Pfam" id="PF08448">
    <property type="entry name" value="PAS_4"/>
    <property type="match status" value="1"/>
</dbReference>
<dbReference type="Gene3D" id="3.30.450.20">
    <property type="entry name" value="PAS domain"/>
    <property type="match status" value="2"/>
</dbReference>
<dbReference type="InterPro" id="IPR029787">
    <property type="entry name" value="Nucleotide_cyclase"/>
</dbReference>
<dbReference type="InterPro" id="IPR043128">
    <property type="entry name" value="Rev_trsase/Diguanyl_cyclase"/>
</dbReference>
<dbReference type="PANTHER" id="PTHR44757:SF2">
    <property type="entry name" value="BIOFILM ARCHITECTURE MAINTENANCE PROTEIN MBAA"/>
    <property type="match status" value="1"/>
</dbReference>
<feature type="transmembrane region" description="Helical" evidence="2">
    <location>
        <begin position="278"/>
        <end position="300"/>
    </location>
</feature>
<dbReference type="InterPro" id="IPR035919">
    <property type="entry name" value="EAL_sf"/>
</dbReference>
<dbReference type="InterPro" id="IPR013656">
    <property type="entry name" value="PAS_4"/>
</dbReference>
<evidence type="ECO:0000256" key="1">
    <source>
        <dbReference type="ARBA" id="ARBA00051114"/>
    </source>
</evidence>
<dbReference type="SUPFAM" id="SSF53850">
    <property type="entry name" value="Periplasmic binding protein-like II"/>
    <property type="match status" value="1"/>
</dbReference>
<feature type="domain" description="GGDEF" evidence="6">
    <location>
        <begin position="593"/>
        <end position="731"/>
    </location>
</feature>